<dbReference type="Proteomes" id="UP001383192">
    <property type="component" value="Unassembled WGS sequence"/>
</dbReference>
<proteinExistence type="predicted"/>
<name>A0AAW0CH68_9AGAR</name>
<feature type="compositionally biased region" description="Basic residues" evidence="1">
    <location>
        <begin position="42"/>
        <end position="51"/>
    </location>
</feature>
<dbReference type="Pfam" id="PF18717">
    <property type="entry name" value="CxC4"/>
    <property type="match status" value="1"/>
</dbReference>
<sequence>MASSKRPWALDPCPEEAPKRVKFPGHSKEFVKSPTKRLAATQHRKTNRSKPAKCPQPLTKERSTGVESQVSGSPTPQEPIMDPPALHDAEHMELEGLGAAEMGTLDEEEAYDDFVQLVDEQYIAFVQVTTFLYVVQGFDSERRCGTALFYHLEARKSGEIDVRLSCLCPEGKKGDCFHKKFYRDFRESRFRMNEDAIKAEGTVVLFLRQMVGMDDEAWVNRFSVAYDSHSDAIRSRTIVTYEGSDSGGGKWSCIKCAVQCCAHMRKAKRLLDMIVGNLDDLSDAEGGEMSSFDETNEMYMVDSANTRSTDERAISYLPILPPAWASLPEDHDLYPRPSPIQPLPPVLSLESTSRTACGRHLYDPTRTVIQRDCTIYGLVGQSKHLICMQSCPSCPAVQRCFVGPDARTLGVFNLNNSVLFTHELLDDYTNRYTSSETPFASFVVSMARIYAGRNDKFVGEDLFRGAWFAFASLQHMAGDMWCPQCGEAPDTMIFDGVTTGFAKRHLRETLSPPTTIPPNPLVRHRTRHSGLQWLPGSNSKGPCTREKLANWIKRWGDKGLLPSPEHEQRKGELLVLENELEAMGASAIGKLLTTIYVLDAGKQDPKVRRRYRTVFEQLSANESALQMVNSLGLQSLKRFVEKPSVASASLLLDIPALMLVVEPAVRAVHHVKLIVDLCQWMAQRAEEVLTMLTQGNYEGLEDIRNSNDNGDNWKEPIPKLPAIQILRKISNEGVNALNSTRLMVNEDLPEVSCAHGASTVFAMDFIAFQRVKAATMSSPH</sequence>
<feature type="domain" description="HMG" evidence="2">
    <location>
        <begin position="345"/>
        <end position="470"/>
    </location>
</feature>
<dbReference type="EMBL" id="JAYKXP010000047">
    <property type="protein sequence ID" value="KAK7037389.1"/>
    <property type="molecule type" value="Genomic_DNA"/>
</dbReference>
<evidence type="ECO:0000256" key="1">
    <source>
        <dbReference type="SAM" id="MobiDB-lite"/>
    </source>
</evidence>
<feature type="compositionally biased region" description="Polar residues" evidence="1">
    <location>
        <begin position="65"/>
        <end position="75"/>
    </location>
</feature>
<keyword evidence="4" id="KW-1185">Reference proteome</keyword>
<comment type="caution">
    <text evidence="3">The sequence shown here is derived from an EMBL/GenBank/DDBJ whole genome shotgun (WGS) entry which is preliminary data.</text>
</comment>
<dbReference type="AlphaFoldDB" id="A0AAW0CH68"/>
<feature type="region of interest" description="Disordered" evidence="1">
    <location>
        <begin position="1"/>
        <end position="79"/>
    </location>
</feature>
<gene>
    <name evidence="3" type="ORF">VNI00_011139</name>
</gene>
<dbReference type="InterPro" id="IPR040648">
    <property type="entry name" value="HMGXB3_CxC4"/>
</dbReference>
<accession>A0AAW0CH68</accession>
<organism evidence="3 4">
    <name type="scientific">Paramarasmius palmivorus</name>
    <dbReference type="NCBI Taxonomy" id="297713"/>
    <lineage>
        <taxon>Eukaryota</taxon>
        <taxon>Fungi</taxon>
        <taxon>Dikarya</taxon>
        <taxon>Basidiomycota</taxon>
        <taxon>Agaricomycotina</taxon>
        <taxon>Agaricomycetes</taxon>
        <taxon>Agaricomycetidae</taxon>
        <taxon>Agaricales</taxon>
        <taxon>Marasmiineae</taxon>
        <taxon>Marasmiaceae</taxon>
        <taxon>Paramarasmius</taxon>
    </lineage>
</organism>
<protein>
    <recommendedName>
        <fullName evidence="2">HMG domain-containing protein</fullName>
    </recommendedName>
</protein>
<evidence type="ECO:0000259" key="2">
    <source>
        <dbReference type="Pfam" id="PF18717"/>
    </source>
</evidence>
<evidence type="ECO:0000313" key="3">
    <source>
        <dbReference type="EMBL" id="KAK7037389.1"/>
    </source>
</evidence>
<evidence type="ECO:0000313" key="4">
    <source>
        <dbReference type="Proteomes" id="UP001383192"/>
    </source>
</evidence>
<reference evidence="3 4" key="1">
    <citation type="submission" date="2024-01" db="EMBL/GenBank/DDBJ databases">
        <title>A draft genome for a cacao thread blight-causing isolate of Paramarasmius palmivorus.</title>
        <authorList>
            <person name="Baruah I.K."/>
            <person name="Bukari Y."/>
            <person name="Amoako-Attah I."/>
            <person name="Meinhardt L.W."/>
            <person name="Bailey B.A."/>
            <person name="Cohen S.P."/>
        </authorList>
    </citation>
    <scope>NUCLEOTIDE SEQUENCE [LARGE SCALE GENOMIC DNA]</scope>
    <source>
        <strain evidence="3 4">GH-12</strain>
    </source>
</reference>